<protein>
    <submittedName>
        <fullName evidence="1">Uncharacterized protein</fullName>
    </submittedName>
</protein>
<dbReference type="AlphaFoldDB" id="I9QIM7"/>
<evidence type="ECO:0000313" key="1">
    <source>
        <dbReference type="EMBL" id="EJB32994.1"/>
    </source>
</evidence>
<gene>
    <name evidence="1" type="ORF">HPNQ4053_1634</name>
</gene>
<dbReference type="Proteomes" id="UP000004260">
    <property type="component" value="Unassembled WGS sequence"/>
</dbReference>
<sequence length="49" mass="5974">MNAFGFENSVLIKYWCLKPYFYSFKFYFMVKFMRNGEIHEKIGGYFAIP</sequence>
<dbReference type="EMBL" id="AKNV01000006">
    <property type="protein sequence ID" value="EJB32994.1"/>
    <property type="molecule type" value="Genomic_DNA"/>
</dbReference>
<comment type="caution">
    <text evidence="1">The sequence shown here is derived from an EMBL/GenBank/DDBJ whole genome shotgun (WGS) entry which is preliminary data.</text>
</comment>
<evidence type="ECO:0000313" key="2">
    <source>
        <dbReference type="Proteomes" id="UP000004260"/>
    </source>
</evidence>
<accession>I9QIM7</accession>
<name>I9QIM7_HELPX</name>
<reference evidence="1 2" key="1">
    <citation type="journal article" date="2013" name="Pathog. Dis.">
        <title>Genome sequences of 65 Helicobacter pylori strains isolated from asymptomatic individuals and patients with gastric cancer, peptic ulcer disease, or gastritis.</title>
        <authorList>
            <person name="Blanchard T.G."/>
            <person name="Czinn S.J."/>
            <person name="Correa P."/>
            <person name="Nakazawa T."/>
            <person name="Keelan M."/>
            <person name="Morningstar L."/>
            <person name="Santana-Cruz I."/>
            <person name="Maroo A."/>
            <person name="McCracken C."/>
            <person name="Shefchek K."/>
            <person name="Daugherty S."/>
            <person name="Song Y."/>
            <person name="Fraser C.M."/>
            <person name="Fricke W.F."/>
        </authorList>
    </citation>
    <scope>NUCLEOTIDE SEQUENCE [LARGE SCALE GENOMIC DNA]</scope>
    <source>
        <strain evidence="1 2">NQ4053</strain>
    </source>
</reference>
<organism evidence="1 2">
    <name type="scientific">Helicobacter pylori NQ4053</name>
    <dbReference type="NCBI Taxonomy" id="992027"/>
    <lineage>
        <taxon>Bacteria</taxon>
        <taxon>Pseudomonadati</taxon>
        <taxon>Campylobacterota</taxon>
        <taxon>Epsilonproteobacteria</taxon>
        <taxon>Campylobacterales</taxon>
        <taxon>Helicobacteraceae</taxon>
        <taxon>Helicobacter</taxon>
    </lineage>
</organism>
<dbReference type="PATRIC" id="fig|992027.3.peg.1591"/>
<proteinExistence type="predicted"/>